<dbReference type="AlphaFoldDB" id="A0AAP8MFV3"/>
<dbReference type="RefSeq" id="WP_084200846.1">
    <property type="nucleotide sequence ID" value="NZ_BMYL01000001.1"/>
</dbReference>
<sequence length="299" mass="32088">MIIEIAARRARSVLKLMSLLCFVSLFVSPQVSASNNQPPNVQFKEFLAEVPFSATRTQTVTMEGQAPLEMVFALSYEPRKEYSEAIISMDGAGDMKMRMLILHDEGVVYSDVAGFVSKVDTVVPGSLDETDGGLKSSSLKKMGSKTIAGVKTTHYAFSFEADMEGKPLIGRGNLYSDKNKIPYRVDMVMEPADGASGDRIEMVQTLDNVQPGPQDLTKFEPFQATSMGGLKGLMGGLMGDNAPGTAPASGDISDNEDEQGEAVSDVLGRMGQSAGDAAEQAASDELKEKVYQGLRGLFD</sequence>
<dbReference type="Proteomes" id="UP000235162">
    <property type="component" value="Unassembled WGS sequence"/>
</dbReference>
<organism evidence="3 4">
    <name type="scientific">Halioglobus japonicus</name>
    <dbReference type="NCBI Taxonomy" id="930805"/>
    <lineage>
        <taxon>Bacteria</taxon>
        <taxon>Pseudomonadati</taxon>
        <taxon>Pseudomonadota</taxon>
        <taxon>Gammaproteobacteria</taxon>
        <taxon>Cellvibrionales</taxon>
        <taxon>Halieaceae</taxon>
        <taxon>Halioglobus</taxon>
    </lineage>
</organism>
<name>A0AAP8MFV3_9GAMM</name>
<comment type="caution">
    <text evidence="3">The sequence shown here is derived from an EMBL/GenBank/DDBJ whole genome shotgun (WGS) entry which is preliminary data.</text>
</comment>
<keyword evidence="4" id="KW-1185">Reference proteome</keyword>
<feature type="signal peptide" evidence="2">
    <location>
        <begin position="1"/>
        <end position="33"/>
    </location>
</feature>
<evidence type="ECO:0008006" key="5">
    <source>
        <dbReference type="Google" id="ProtNLM"/>
    </source>
</evidence>
<feature type="chain" id="PRO_5042904514" description="DUF4412 domain-containing protein" evidence="2">
    <location>
        <begin position="34"/>
        <end position="299"/>
    </location>
</feature>
<protein>
    <recommendedName>
        <fullName evidence="5">DUF4412 domain-containing protein</fullName>
    </recommendedName>
</protein>
<accession>A0AAP8MFV3</accession>
<gene>
    <name evidence="3" type="ORF">C0029_00010</name>
</gene>
<proteinExistence type="predicted"/>
<dbReference type="KEGG" id="hja:BST95_18215"/>
<evidence type="ECO:0000313" key="3">
    <source>
        <dbReference type="EMBL" id="PLW87027.1"/>
    </source>
</evidence>
<dbReference type="EMBL" id="PKUR01000001">
    <property type="protein sequence ID" value="PLW87027.1"/>
    <property type="molecule type" value="Genomic_DNA"/>
</dbReference>
<feature type="region of interest" description="Disordered" evidence="1">
    <location>
        <begin position="238"/>
        <end position="283"/>
    </location>
</feature>
<evidence type="ECO:0000256" key="2">
    <source>
        <dbReference type="SAM" id="SignalP"/>
    </source>
</evidence>
<evidence type="ECO:0000313" key="4">
    <source>
        <dbReference type="Proteomes" id="UP000235162"/>
    </source>
</evidence>
<evidence type="ECO:0000256" key="1">
    <source>
        <dbReference type="SAM" id="MobiDB-lite"/>
    </source>
</evidence>
<keyword evidence="2" id="KW-0732">Signal</keyword>
<reference evidence="3 4" key="1">
    <citation type="submission" date="2018-01" db="EMBL/GenBank/DDBJ databases">
        <title>The draft genome sequence of Halioglobus japonicus S1-36.</title>
        <authorList>
            <person name="Du Z.-J."/>
            <person name="Shi M.-J."/>
        </authorList>
    </citation>
    <scope>NUCLEOTIDE SEQUENCE [LARGE SCALE GENOMIC DNA]</scope>
    <source>
        <strain evidence="3 4">S1-36</strain>
    </source>
</reference>